<dbReference type="Pfam" id="PF18681">
    <property type="entry name" value="DUF5634"/>
    <property type="match status" value="1"/>
</dbReference>
<evidence type="ECO:0000259" key="2">
    <source>
        <dbReference type="Pfam" id="PF18681"/>
    </source>
</evidence>
<dbReference type="PATRIC" id="fig|1408103.3.peg.4395"/>
<evidence type="ECO:0000313" key="4">
    <source>
        <dbReference type="Proteomes" id="UP000034166"/>
    </source>
</evidence>
<dbReference type="OrthoDB" id="2968163at2"/>
<comment type="caution">
    <text evidence="3">The sequence shown here is derived from an EMBL/GenBank/DDBJ whole genome shotgun (WGS) entry which is preliminary data.</text>
</comment>
<organism evidence="3 4">
    <name type="scientific">Mesobacillus campisalis</name>
    <dbReference type="NCBI Taxonomy" id="1408103"/>
    <lineage>
        <taxon>Bacteria</taxon>
        <taxon>Bacillati</taxon>
        <taxon>Bacillota</taxon>
        <taxon>Bacilli</taxon>
        <taxon>Bacillales</taxon>
        <taxon>Bacillaceae</taxon>
        <taxon>Mesobacillus</taxon>
    </lineage>
</organism>
<evidence type="ECO:0000256" key="1">
    <source>
        <dbReference type="SAM" id="MobiDB-lite"/>
    </source>
</evidence>
<dbReference type="InterPro" id="IPR040915">
    <property type="entry name" value="GK1464-like_dom"/>
</dbReference>
<reference evidence="3 4" key="1">
    <citation type="submission" date="2015-04" db="EMBL/GenBank/DDBJ databases">
        <title>Taxonomic description and genome sequence of Bacillus campisalis sp. nov., a novel member of the genus Bacillus isolated from solar saltern.</title>
        <authorList>
            <person name="Mathan Kumar R."/>
            <person name="Kaur G."/>
            <person name="Kumar A."/>
            <person name="Singh N.K."/>
            <person name="Kaur N."/>
            <person name="Kumar N."/>
            <person name="Mayilraj S."/>
        </authorList>
    </citation>
    <scope>NUCLEOTIDE SEQUENCE [LARGE SCALE GENOMIC DNA]</scope>
    <source>
        <strain evidence="3 4">SA2-6</strain>
    </source>
</reference>
<name>A0A0M2SRP8_9BACI</name>
<dbReference type="EMBL" id="LAYY01000033">
    <property type="protein sequence ID" value="KKK36341.1"/>
    <property type="molecule type" value="Genomic_DNA"/>
</dbReference>
<protein>
    <recommendedName>
        <fullName evidence="2">GK1464-like domain-containing protein</fullName>
    </recommendedName>
</protein>
<dbReference type="AlphaFoldDB" id="A0A0M2SRP8"/>
<proteinExistence type="predicted"/>
<feature type="domain" description="GK1464-like" evidence="2">
    <location>
        <begin position="3"/>
        <end position="100"/>
    </location>
</feature>
<evidence type="ECO:0000313" key="3">
    <source>
        <dbReference type="EMBL" id="KKK36341.1"/>
    </source>
</evidence>
<dbReference type="Gene3D" id="3.30.70.1480">
    <property type="entry name" value="GK1464-like"/>
    <property type="match status" value="1"/>
</dbReference>
<dbReference type="Proteomes" id="UP000034166">
    <property type="component" value="Unassembled WGS sequence"/>
</dbReference>
<dbReference type="InterPro" id="IPR028990">
    <property type="entry name" value="GK1464-like"/>
</dbReference>
<dbReference type="SUPFAM" id="SSF143579">
    <property type="entry name" value="GK1464-like"/>
    <property type="match status" value="1"/>
</dbReference>
<feature type="region of interest" description="Disordered" evidence="1">
    <location>
        <begin position="78"/>
        <end position="100"/>
    </location>
</feature>
<keyword evidence="4" id="KW-1185">Reference proteome</keyword>
<dbReference type="RefSeq" id="WP_046525508.1">
    <property type="nucleotide sequence ID" value="NZ_LAYY01000033.1"/>
</dbReference>
<gene>
    <name evidence="3" type="ORF">WQ57_19850</name>
</gene>
<sequence>MDFLPREQILRELQHASSEYMEKYNLNDIGIFEEQGQDDEYHLGYTVKKGDKAYHIHTPFVKNDHGELAPASKAWVLESDDPQGEDSGGYPDLESVLREI</sequence>
<accession>A0A0M2SRP8</accession>